<dbReference type="AlphaFoldDB" id="A0A0K2U6L8"/>
<dbReference type="EMBL" id="HACA01016221">
    <property type="protein sequence ID" value="CDW33582.1"/>
    <property type="molecule type" value="Transcribed_RNA"/>
</dbReference>
<sequence length="71" mass="8102">MLSQNNKDSIGCFLYNTMCCCEDIAVIDNRATTPWLRVFPLPLPHQCSLPRMGKCICCTILICRAYNPSFR</sequence>
<protein>
    <submittedName>
        <fullName evidence="1">Uncharacterized protein</fullName>
    </submittedName>
</protein>
<name>A0A0K2U6L8_LEPSM</name>
<evidence type="ECO:0000313" key="1">
    <source>
        <dbReference type="EMBL" id="CDW33582.1"/>
    </source>
</evidence>
<proteinExistence type="predicted"/>
<organism evidence="1">
    <name type="scientific">Lepeophtheirus salmonis</name>
    <name type="common">Salmon louse</name>
    <name type="synonym">Caligus salmonis</name>
    <dbReference type="NCBI Taxonomy" id="72036"/>
    <lineage>
        <taxon>Eukaryota</taxon>
        <taxon>Metazoa</taxon>
        <taxon>Ecdysozoa</taxon>
        <taxon>Arthropoda</taxon>
        <taxon>Crustacea</taxon>
        <taxon>Multicrustacea</taxon>
        <taxon>Hexanauplia</taxon>
        <taxon>Copepoda</taxon>
        <taxon>Siphonostomatoida</taxon>
        <taxon>Caligidae</taxon>
        <taxon>Lepeophtheirus</taxon>
    </lineage>
</organism>
<accession>A0A0K2U6L8</accession>
<reference evidence="1" key="1">
    <citation type="submission" date="2014-05" db="EMBL/GenBank/DDBJ databases">
        <authorList>
            <person name="Chronopoulou M."/>
        </authorList>
    </citation>
    <scope>NUCLEOTIDE SEQUENCE</scope>
    <source>
        <tissue evidence="1">Whole organism</tissue>
    </source>
</reference>